<dbReference type="PANTHER" id="PTHR43201:SF5">
    <property type="entry name" value="MEDIUM-CHAIN ACYL-COA LIGASE ACSF2, MITOCHONDRIAL"/>
    <property type="match status" value="1"/>
</dbReference>
<dbReference type="InterPro" id="IPR000873">
    <property type="entry name" value="AMP-dep_synth/lig_dom"/>
</dbReference>
<comment type="similarity">
    <text evidence="1">Belongs to the ATP-dependent AMP-binding enzyme family.</text>
</comment>
<dbReference type="PANTHER" id="PTHR43201">
    <property type="entry name" value="ACYL-COA SYNTHETASE"/>
    <property type="match status" value="1"/>
</dbReference>
<dbReference type="InterPro" id="IPR042099">
    <property type="entry name" value="ANL_N_sf"/>
</dbReference>
<name>A0A7X0JRU9_9GAMM</name>
<comment type="caution">
    <text evidence="5">The sequence shown here is derived from an EMBL/GenBank/DDBJ whole genome shotgun (WGS) entry which is preliminary data.</text>
</comment>
<dbReference type="FunFam" id="3.40.50.12780:FF:000003">
    <property type="entry name" value="Long-chain-fatty-acid--CoA ligase FadD"/>
    <property type="match status" value="1"/>
</dbReference>
<dbReference type="InterPro" id="IPR020845">
    <property type="entry name" value="AMP-binding_CS"/>
</dbReference>
<dbReference type="CDD" id="cd05917">
    <property type="entry name" value="FACL_like_2"/>
    <property type="match status" value="1"/>
</dbReference>
<dbReference type="RefSeq" id="WP_166849359.1">
    <property type="nucleotide sequence ID" value="NZ_JAAONY010000001.1"/>
</dbReference>
<dbReference type="FunCoup" id="A0A7X0JRU9">
    <property type="interactions" value="309"/>
</dbReference>
<protein>
    <submittedName>
        <fullName evidence="5">Fatty-acyl-CoA synthase</fullName>
        <ecNumber evidence="5">6.2.1.-</ecNumber>
    </submittedName>
</protein>
<sequence length="556" mass="61355">MNLQYSHAVGESDRPLLNITIGEQLEKSAELHPDNPALIVEHQKIEWNYRQLNDKVNSLALSLNKLGIQAGDRVAIWGPNSYEWVLTQFATAKIGAILVCINPAYRLYELEYALNKASCKAMVLAGEFKSSNYVAMISELAPELSKGQDSLGSAKLPHLKYVIRMGKQETTGMKNFDELLQVSTSNDDVRELSSGLSPSDAINIQFTSGTTGSPKGATLSHINILNNGHFVGASMELTPDDKLCIPVPLYHCFGMVMGNLACVSHGATMVYPNDGFDPKATLETVARRKCTALHGVPTMFIAELEEADQYDLSSLRTGIMAGAPCPEEVMKKVMDKMHMKHVLIAYGQTELSPVNHITSRDDSLTRRISTVGKPGPHLEVKIVDENGKTVPVGEKGEICTQGYSVMNGYWDDPERTAETIDQEGWLHSGDIGVMDSSGYVKIVGRIKDMIIRGGENIYPREIEEFLITNSNIEDVHVFGIPDEVMGEEVCAWVKLNDEGSCTEDDIINFCRGQITHFKIPTYISLVSEFPMTVTGKVQKFKMREIMVEKLGEKTAG</sequence>
<dbReference type="Proteomes" id="UP000528457">
    <property type="component" value="Unassembled WGS sequence"/>
</dbReference>
<feature type="domain" description="AMP-dependent synthetase/ligase" evidence="3">
    <location>
        <begin position="25"/>
        <end position="410"/>
    </location>
</feature>
<dbReference type="NCBIfam" id="NF009233">
    <property type="entry name" value="PRK12583.1"/>
    <property type="match status" value="1"/>
</dbReference>
<evidence type="ECO:0000313" key="6">
    <source>
        <dbReference type="Proteomes" id="UP000528457"/>
    </source>
</evidence>
<proteinExistence type="inferred from homology"/>
<dbReference type="Pfam" id="PF13193">
    <property type="entry name" value="AMP-binding_C"/>
    <property type="match status" value="1"/>
</dbReference>
<accession>A0A7X0JRU9</accession>
<evidence type="ECO:0000256" key="2">
    <source>
        <dbReference type="ARBA" id="ARBA00022598"/>
    </source>
</evidence>
<dbReference type="GO" id="GO:0006631">
    <property type="term" value="P:fatty acid metabolic process"/>
    <property type="evidence" value="ECO:0007669"/>
    <property type="project" value="TreeGrafter"/>
</dbReference>
<reference evidence="5 6" key="1">
    <citation type="submission" date="2020-08" db="EMBL/GenBank/DDBJ databases">
        <title>Genomic Encyclopedia of Type Strains, Phase IV (KMG-IV): sequencing the most valuable type-strain genomes for metagenomic binning, comparative biology and taxonomic classification.</title>
        <authorList>
            <person name="Goeker M."/>
        </authorList>
    </citation>
    <scope>NUCLEOTIDE SEQUENCE [LARGE SCALE GENOMIC DNA]</scope>
    <source>
        <strain evidence="5 6">DSM 22368</strain>
    </source>
</reference>
<dbReference type="SUPFAM" id="SSF56801">
    <property type="entry name" value="Acetyl-CoA synthetase-like"/>
    <property type="match status" value="1"/>
</dbReference>
<dbReference type="InParanoid" id="A0A7X0JRU9"/>
<gene>
    <name evidence="5" type="ORF">HNR48_001405</name>
</gene>
<evidence type="ECO:0000313" key="5">
    <source>
        <dbReference type="EMBL" id="MBB6521127.1"/>
    </source>
</evidence>
<dbReference type="InterPro" id="IPR025110">
    <property type="entry name" value="AMP-bd_C"/>
</dbReference>
<dbReference type="PROSITE" id="PS00455">
    <property type="entry name" value="AMP_BINDING"/>
    <property type="match status" value="1"/>
</dbReference>
<evidence type="ECO:0000256" key="1">
    <source>
        <dbReference type="ARBA" id="ARBA00006432"/>
    </source>
</evidence>
<dbReference type="EC" id="6.2.1.-" evidence="5"/>
<evidence type="ECO:0000259" key="3">
    <source>
        <dbReference type="Pfam" id="PF00501"/>
    </source>
</evidence>
<dbReference type="EMBL" id="JACHHT010000001">
    <property type="protein sequence ID" value="MBB6521127.1"/>
    <property type="molecule type" value="Genomic_DNA"/>
</dbReference>
<dbReference type="FunFam" id="3.30.300.30:FF:000008">
    <property type="entry name" value="2,3-dihydroxybenzoate-AMP ligase"/>
    <property type="match status" value="1"/>
</dbReference>
<organism evidence="5 6">
    <name type="scientific">Pseudoteredinibacter isoporae</name>
    <dbReference type="NCBI Taxonomy" id="570281"/>
    <lineage>
        <taxon>Bacteria</taxon>
        <taxon>Pseudomonadati</taxon>
        <taxon>Pseudomonadota</taxon>
        <taxon>Gammaproteobacteria</taxon>
        <taxon>Cellvibrionales</taxon>
        <taxon>Cellvibrionaceae</taxon>
        <taxon>Pseudoteredinibacter</taxon>
    </lineage>
</organism>
<dbReference type="Pfam" id="PF00501">
    <property type="entry name" value="AMP-binding"/>
    <property type="match status" value="1"/>
</dbReference>
<dbReference type="GO" id="GO:0031956">
    <property type="term" value="F:medium-chain fatty acid-CoA ligase activity"/>
    <property type="evidence" value="ECO:0007669"/>
    <property type="project" value="TreeGrafter"/>
</dbReference>
<dbReference type="Gene3D" id="3.30.300.30">
    <property type="match status" value="1"/>
</dbReference>
<feature type="domain" description="AMP-binding enzyme C-terminal" evidence="4">
    <location>
        <begin position="461"/>
        <end position="536"/>
    </location>
</feature>
<keyword evidence="6" id="KW-1185">Reference proteome</keyword>
<dbReference type="InterPro" id="IPR045851">
    <property type="entry name" value="AMP-bd_C_sf"/>
</dbReference>
<keyword evidence="2 5" id="KW-0436">Ligase</keyword>
<evidence type="ECO:0000259" key="4">
    <source>
        <dbReference type="Pfam" id="PF13193"/>
    </source>
</evidence>
<dbReference type="AlphaFoldDB" id="A0A7X0JRU9"/>
<dbReference type="Gene3D" id="3.40.50.12780">
    <property type="entry name" value="N-terminal domain of ligase-like"/>
    <property type="match status" value="1"/>
</dbReference>